<dbReference type="Proteomes" id="UP001165060">
    <property type="component" value="Unassembled WGS sequence"/>
</dbReference>
<dbReference type="SUPFAM" id="SSF103506">
    <property type="entry name" value="Mitochondrial carrier"/>
    <property type="match status" value="1"/>
</dbReference>
<accession>A0ABQ6MHJ3</accession>
<keyword evidence="5" id="KW-0732">Signal</keyword>
<feature type="repeat" description="Solcar" evidence="4">
    <location>
        <begin position="141"/>
        <end position="219"/>
    </location>
</feature>
<dbReference type="PANTHER" id="PTHR47567:SF1">
    <property type="entry name" value="NAD-DEPENDENT EPIMERASE_DEHYDRATASE DOMAIN-CONTAINING PROTEIN"/>
    <property type="match status" value="1"/>
</dbReference>
<dbReference type="EMBL" id="BRYB01000236">
    <property type="protein sequence ID" value="GMI25933.1"/>
    <property type="molecule type" value="Genomic_DNA"/>
</dbReference>
<organism evidence="6 7">
    <name type="scientific">Tetraparma gracilis</name>
    <dbReference type="NCBI Taxonomy" id="2962635"/>
    <lineage>
        <taxon>Eukaryota</taxon>
        <taxon>Sar</taxon>
        <taxon>Stramenopiles</taxon>
        <taxon>Ochrophyta</taxon>
        <taxon>Bolidophyceae</taxon>
        <taxon>Parmales</taxon>
        <taxon>Triparmaceae</taxon>
        <taxon>Tetraparma</taxon>
    </lineage>
</organism>
<comment type="subcellular location">
    <subcellularLocation>
        <location evidence="1">Membrane</location>
        <topology evidence="1">Multi-pass membrane protein</topology>
    </subcellularLocation>
</comment>
<evidence type="ECO:0000313" key="6">
    <source>
        <dbReference type="EMBL" id="GMI25933.1"/>
    </source>
</evidence>
<sequence length="320" mass="33946">MLLSLLLLSLLCLILLPSAGSFPLLATSPRPPSPLRAVDPPLVDLAAPLFDESLSKALASSLSASKASVAQVSLLMWTRTVLNYQYTTGLPFLESLNTLYSAGGLRRLYSGLPFALIQVPTSRFCDVLSNDLALLLFPPDLPLPLKSFAGSSLAACCRLVLTPVDTVKTTMQVKGNSALSELLSPPSLPRLYRGGLGNALASIVGHFPFFLTYNYCTSLIPPTALSPADADGLFLFLLYRGLAGVTASAVSDSASNTLRVLKTYRQTSDEDVSYAEALAKLAAEEGGLLGVATRGLGTRVGINAVQSGLFSIGWKYLQMR</sequence>
<evidence type="ECO:0000256" key="3">
    <source>
        <dbReference type="ARBA" id="ARBA00023136"/>
    </source>
</evidence>
<feature type="chain" id="PRO_5045042776" description="Mitochondrial carrier protein" evidence="5">
    <location>
        <begin position="22"/>
        <end position="320"/>
    </location>
</feature>
<evidence type="ECO:0008006" key="8">
    <source>
        <dbReference type="Google" id="ProtNLM"/>
    </source>
</evidence>
<reference evidence="6 7" key="1">
    <citation type="journal article" date="2023" name="Commun. Biol.">
        <title>Genome analysis of Parmales, the sister group of diatoms, reveals the evolutionary specialization of diatoms from phago-mixotrophs to photoautotrophs.</title>
        <authorList>
            <person name="Ban H."/>
            <person name="Sato S."/>
            <person name="Yoshikawa S."/>
            <person name="Yamada K."/>
            <person name="Nakamura Y."/>
            <person name="Ichinomiya M."/>
            <person name="Sato N."/>
            <person name="Blanc-Mathieu R."/>
            <person name="Endo H."/>
            <person name="Kuwata A."/>
            <person name="Ogata H."/>
        </authorList>
    </citation>
    <scope>NUCLEOTIDE SEQUENCE [LARGE SCALE GENOMIC DNA]</scope>
</reference>
<dbReference type="InterPro" id="IPR018108">
    <property type="entry name" value="MCP_transmembrane"/>
</dbReference>
<dbReference type="PROSITE" id="PS50920">
    <property type="entry name" value="SOLCAR"/>
    <property type="match status" value="1"/>
</dbReference>
<name>A0ABQ6MHJ3_9STRA</name>
<keyword evidence="2 4" id="KW-0812">Transmembrane</keyword>
<evidence type="ECO:0000256" key="4">
    <source>
        <dbReference type="PROSITE-ProRule" id="PRU00282"/>
    </source>
</evidence>
<keyword evidence="3 4" id="KW-0472">Membrane</keyword>
<feature type="signal peptide" evidence="5">
    <location>
        <begin position="1"/>
        <end position="21"/>
    </location>
</feature>
<proteinExistence type="predicted"/>
<gene>
    <name evidence="6" type="ORF">TeGR_g300</name>
</gene>
<evidence type="ECO:0000256" key="1">
    <source>
        <dbReference type="ARBA" id="ARBA00004141"/>
    </source>
</evidence>
<evidence type="ECO:0000256" key="5">
    <source>
        <dbReference type="SAM" id="SignalP"/>
    </source>
</evidence>
<dbReference type="InterPro" id="IPR023395">
    <property type="entry name" value="MCP_dom_sf"/>
</dbReference>
<keyword evidence="7" id="KW-1185">Reference proteome</keyword>
<evidence type="ECO:0000313" key="7">
    <source>
        <dbReference type="Proteomes" id="UP001165060"/>
    </source>
</evidence>
<protein>
    <recommendedName>
        <fullName evidence="8">Mitochondrial carrier protein</fullName>
    </recommendedName>
</protein>
<dbReference type="Gene3D" id="1.50.40.10">
    <property type="entry name" value="Mitochondrial carrier domain"/>
    <property type="match status" value="1"/>
</dbReference>
<comment type="caution">
    <text evidence="6">The sequence shown here is derived from an EMBL/GenBank/DDBJ whole genome shotgun (WGS) entry which is preliminary data.</text>
</comment>
<evidence type="ECO:0000256" key="2">
    <source>
        <dbReference type="ARBA" id="ARBA00022692"/>
    </source>
</evidence>
<dbReference type="PANTHER" id="PTHR47567">
    <property type="entry name" value="MITOCHONDRIAL SUBSTRATE/SOLUTE CARRIER"/>
    <property type="match status" value="1"/>
</dbReference>